<dbReference type="GO" id="GO:0006260">
    <property type="term" value="P:DNA replication"/>
    <property type="evidence" value="ECO:0007669"/>
    <property type="project" value="UniProtKB-KW"/>
</dbReference>
<dbReference type="PANTHER" id="PTHR23389:SF9">
    <property type="entry name" value="DNA LIGASE"/>
    <property type="match status" value="1"/>
</dbReference>
<dbReference type="SUPFAM" id="SSF56091">
    <property type="entry name" value="DNA ligase/mRNA capping enzyme, catalytic domain"/>
    <property type="match status" value="1"/>
</dbReference>
<evidence type="ECO:0000256" key="1">
    <source>
        <dbReference type="ARBA" id="ARBA00004067"/>
    </source>
</evidence>
<dbReference type="Gene3D" id="1.10.287.610">
    <property type="entry name" value="Helix hairpin bin"/>
    <property type="match status" value="1"/>
</dbReference>
<comment type="caution">
    <text evidence="16">The sequence shown here is derived from an EMBL/GenBank/DDBJ whole genome shotgun (WGS) entry which is preliminary data.</text>
</comment>
<evidence type="ECO:0000256" key="9">
    <source>
        <dbReference type="ARBA" id="ARBA00022842"/>
    </source>
</evidence>
<dbReference type="FunFam" id="2.40.50.140:FF:000012">
    <property type="entry name" value="DNA ligase"/>
    <property type="match status" value="1"/>
</dbReference>
<feature type="domain" description="BRCT" evidence="15">
    <location>
        <begin position="617"/>
        <end position="690"/>
    </location>
</feature>
<feature type="binding site" evidence="14">
    <location>
        <begin position="83"/>
        <end position="84"/>
    </location>
    <ligand>
        <name>NAD(+)</name>
        <dbReference type="ChEBI" id="CHEBI:57540"/>
    </ligand>
</feature>
<comment type="cofactor">
    <cofactor evidence="14">
        <name>Mg(2+)</name>
        <dbReference type="ChEBI" id="CHEBI:18420"/>
    </cofactor>
    <cofactor evidence="14">
        <name>Mn(2+)</name>
        <dbReference type="ChEBI" id="CHEBI:29035"/>
    </cofactor>
</comment>
<dbReference type="NCBIfam" id="NF005932">
    <property type="entry name" value="PRK07956.1"/>
    <property type="match status" value="1"/>
</dbReference>
<dbReference type="InterPro" id="IPR001679">
    <property type="entry name" value="DNA_ligase"/>
</dbReference>
<evidence type="ECO:0000256" key="4">
    <source>
        <dbReference type="ARBA" id="ARBA00022598"/>
    </source>
</evidence>
<dbReference type="SMART" id="SM00532">
    <property type="entry name" value="LIGANc"/>
    <property type="match status" value="1"/>
</dbReference>
<dbReference type="InterPro" id="IPR004150">
    <property type="entry name" value="NAD_DNA_ligase_OB"/>
</dbReference>
<evidence type="ECO:0000256" key="7">
    <source>
        <dbReference type="ARBA" id="ARBA00022763"/>
    </source>
</evidence>
<keyword evidence="9 14" id="KW-0460">Magnesium</keyword>
<evidence type="ECO:0000256" key="12">
    <source>
        <dbReference type="ARBA" id="ARBA00034005"/>
    </source>
</evidence>
<keyword evidence="10 14" id="KW-0520">NAD</keyword>
<dbReference type="SUPFAM" id="SSF52113">
    <property type="entry name" value="BRCT domain"/>
    <property type="match status" value="1"/>
</dbReference>
<comment type="function">
    <text evidence="1 14">DNA ligase that catalyzes the formation of phosphodiester linkages between 5'-phosphoryl and 3'-hydroxyl groups in double-stranded DNA using NAD as a coenzyme and as the energy source for the reaction. It is essential for DNA replication and repair of damaged DNA.</text>
</comment>
<feature type="binding site" evidence="14">
    <location>
        <position position="420"/>
    </location>
    <ligand>
        <name>Zn(2+)</name>
        <dbReference type="ChEBI" id="CHEBI:29105"/>
    </ligand>
</feature>
<dbReference type="InterPro" id="IPR001357">
    <property type="entry name" value="BRCT_dom"/>
</dbReference>
<protein>
    <recommendedName>
        <fullName evidence="3 14">DNA ligase</fullName>
        <ecNumber evidence="2 14">6.5.1.2</ecNumber>
    </recommendedName>
    <alternativeName>
        <fullName evidence="14">Polydeoxyribonucleotide synthase [NAD(+)]</fullName>
    </alternativeName>
</protein>
<dbReference type="SMART" id="SM00292">
    <property type="entry name" value="BRCT"/>
    <property type="match status" value="1"/>
</dbReference>
<dbReference type="GO" id="GO:0003911">
    <property type="term" value="F:DNA ligase (NAD+) activity"/>
    <property type="evidence" value="ECO:0007669"/>
    <property type="project" value="UniProtKB-UniRule"/>
</dbReference>
<comment type="catalytic activity">
    <reaction evidence="12 14">
        <text>NAD(+) + (deoxyribonucleotide)n-3'-hydroxyl + 5'-phospho-(deoxyribonucleotide)m = (deoxyribonucleotide)n+m + AMP + beta-nicotinamide D-nucleotide.</text>
        <dbReference type="EC" id="6.5.1.2"/>
    </reaction>
</comment>
<dbReference type="PROSITE" id="PS01056">
    <property type="entry name" value="DNA_LIGASE_N2"/>
    <property type="match status" value="1"/>
</dbReference>
<dbReference type="FunFam" id="1.10.287.610:FF:000002">
    <property type="entry name" value="DNA ligase"/>
    <property type="match status" value="1"/>
</dbReference>
<sequence length="690" mass="77972">MTKPEARKRIDQLRKEIDRQRYLYHVLDKPEISDAALDSLKHELEQIEKQFPELITPDSPTQRVGGKPLDKFKKVRHKTPMLSLEDAFSPEELESWRERIQKLAPDKKIDYFAELKVDGFAISLVYKNGILSEGSTRGDGKIGEDVSQNLKTISSIPLRIEIHRKLASQEITEKVQALIHKGEIEARGEVYMTAKSFEKINQEREKKGEPLYANPRNTAAGSIRQLDSKIAGSRQLNFLAYDIITDLGQKTHKEEHQIAECLGFKTDNGQYSKNLKEVIDFYEKVKREREKLPYQIDGIVVSVNNNNIFEKLGVVGKAPRGAIAFKFPGKEATTIVENIIVQVGRTGALTPVAFLKPVRLGGTTITRATLHNEDEIKRLDVRIGDTVIIQRAGDVIPDIVKVLKKMRTGHEKKFQMPEKCPVCGAKVIKPAGEAIHRCSNNQCGARQKEQIEHFISKKGFDIVGLGPQIINQLMDEGLVNDSADIFALKEGDLAPLERFAEKSAKNLVEAIEKSKKIPLAKFIYALGIRHVGEETAIMFSQEIRNTKSEIRNINDLIKFYNKFSLENLQNIQDIGPVVGQSIYDYFHNRHNLKLLEKLDKANLRIQLPKFQVLSLKFKDKIFVLTGELESMTRDEAKEKIRGLGGDISGSVSKETDFVVVGKEPGGKFDKAKKLGVKIIDEKEFLKIMKT</sequence>
<dbReference type="CDD" id="cd17748">
    <property type="entry name" value="BRCT_DNA_ligase_like"/>
    <property type="match status" value="1"/>
</dbReference>
<keyword evidence="4 14" id="KW-0436">Ligase</keyword>
<feature type="binding site" evidence="14">
    <location>
        <position position="189"/>
    </location>
    <ligand>
        <name>NAD(+)</name>
        <dbReference type="ChEBI" id="CHEBI:57540"/>
    </ligand>
</feature>
<dbReference type="InterPro" id="IPR013839">
    <property type="entry name" value="DNAligase_adenylation"/>
</dbReference>
<dbReference type="InterPro" id="IPR013840">
    <property type="entry name" value="DNAligase_N"/>
</dbReference>
<evidence type="ECO:0000256" key="8">
    <source>
        <dbReference type="ARBA" id="ARBA00022833"/>
    </source>
</evidence>
<dbReference type="Pfam" id="PF03119">
    <property type="entry name" value="DNA_ligase_ZBD"/>
    <property type="match status" value="1"/>
</dbReference>
<dbReference type="SUPFAM" id="SSF50249">
    <property type="entry name" value="Nucleic acid-binding proteins"/>
    <property type="match status" value="1"/>
</dbReference>
<evidence type="ECO:0000256" key="2">
    <source>
        <dbReference type="ARBA" id="ARBA00012722"/>
    </source>
</evidence>
<evidence type="ECO:0000256" key="11">
    <source>
        <dbReference type="ARBA" id="ARBA00023204"/>
    </source>
</evidence>
<dbReference type="Pfam" id="PF03120">
    <property type="entry name" value="OB_DNA_ligase"/>
    <property type="match status" value="1"/>
</dbReference>
<keyword evidence="7 14" id="KW-0227">DNA damage</keyword>
<dbReference type="NCBIfam" id="TIGR00575">
    <property type="entry name" value="dnlj"/>
    <property type="match status" value="1"/>
</dbReference>
<feature type="binding site" evidence="14">
    <location>
        <position position="443"/>
    </location>
    <ligand>
        <name>Zn(2+)</name>
        <dbReference type="ChEBI" id="CHEBI:29105"/>
    </ligand>
</feature>
<feature type="binding site" evidence="14">
    <location>
        <position position="114"/>
    </location>
    <ligand>
        <name>NAD(+)</name>
        <dbReference type="ChEBI" id="CHEBI:57540"/>
    </ligand>
</feature>
<dbReference type="InterPro" id="IPR041663">
    <property type="entry name" value="DisA/LigA_HHH"/>
</dbReference>
<dbReference type="InterPro" id="IPR033136">
    <property type="entry name" value="DNA_ligase_CS"/>
</dbReference>
<keyword evidence="5 14" id="KW-0235">DNA replication</keyword>
<comment type="similarity">
    <text evidence="13 14">Belongs to the NAD-dependent DNA ligase family. LigA subfamily.</text>
</comment>
<dbReference type="PIRSF" id="PIRSF001604">
    <property type="entry name" value="LigA"/>
    <property type="match status" value="1"/>
</dbReference>
<dbReference type="Gene3D" id="1.10.150.20">
    <property type="entry name" value="5' to 3' exonuclease, C-terminal subdomain"/>
    <property type="match status" value="2"/>
</dbReference>
<organism evidence="16 17">
    <name type="scientific">Candidatus Portnoybacteria bacterium RIFCSPHIGHO2_01_FULL_40_12b</name>
    <dbReference type="NCBI Taxonomy" id="1801994"/>
    <lineage>
        <taxon>Bacteria</taxon>
        <taxon>Candidatus Portnoyibacteriota</taxon>
    </lineage>
</organism>
<dbReference type="GO" id="GO:0006281">
    <property type="term" value="P:DNA repair"/>
    <property type="evidence" value="ECO:0007669"/>
    <property type="project" value="UniProtKB-KW"/>
</dbReference>
<keyword evidence="11 14" id="KW-0234">DNA repair</keyword>
<dbReference type="PROSITE" id="PS50172">
    <property type="entry name" value="BRCT"/>
    <property type="match status" value="1"/>
</dbReference>
<comment type="caution">
    <text evidence="14">Lacks conserved residue(s) required for the propagation of feature annotation.</text>
</comment>
<evidence type="ECO:0000256" key="13">
    <source>
        <dbReference type="ARBA" id="ARBA00060881"/>
    </source>
</evidence>
<evidence type="ECO:0000259" key="15">
    <source>
        <dbReference type="PROSITE" id="PS50172"/>
    </source>
</evidence>
<dbReference type="InterPro" id="IPR012340">
    <property type="entry name" value="NA-bd_OB-fold"/>
</dbReference>
<dbReference type="InterPro" id="IPR036420">
    <property type="entry name" value="BRCT_dom_sf"/>
</dbReference>
<dbReference type="Pfam" id="PF12826">
    <property type="entry name" value="HHH_2"/>
    <property type="match status" value="1"/>
</dbReference>
<evidence type="ECO:0000256" key="14">
    <source>
        <dbReference type="HAMAP-Rule" id="MF_01588"/>
    </source>
</evidence>
<keyword evidence="6 14" id="KW-0479">Metal-binding</keyword>
<dbReference type="Gene3D" id="3.30.470.30">
    <property type="entry name" value="DNA ligase/mRNA capping enzyme"/>
    <property type="match status" value="1"/>
</dbReference>
<dbReference type="CDD" id="cd00114">
    <property type="entry name" value="LIGANc"/>
    <property type="match status" value="1"/>
</dbReference>
<accession>A0A1G2FDI2</accession>
<dbReference type="HAMAP" id="MF_01588">
    <property type="entry name" value="DNA_ligase_A"/>
    <property type="match status" value="1"/>
</dbReference>
<gene>
    <name evidence="14" type="primary">ligA</name>
    <name evidence="16" type="ORF">A2815_02020</name>
</gene>
<evidence type="ECO:0000256" key="5">
    <source>
        <dbReference type="ARBA" id="ARBA00022705"/>
    </source>
</evidence>
<dbReference type="InterPro" id="IPR004149">
    <property type="entry name" value="Znf_DNAligase_C4"/>
</dbReference>
<dbReference type="Gene3D" id="2.40.50.140">
    <property type="entry name" value="Nucleic acid-binding proteins"/>
    <property type="match status" value="1"/>
</dbReference>
<feature type="binding site" evidence="14">
    <location>
        <position position="423"/>
    </location>
    <ligand>
        <name>Zn(2+)</name>
        <dbReference type="ChEBI" id="CHEBI:29105"/>
    </ligand>
</feature>
<reference evidence="16 17" key="1">
    <citation type="journal article" date="2016" name="Nat. Commun.">
        <title>Thousands of microbial genomes shed light on interconnected biogeochemical processes in an aquifer system.</title>
        <authorList>
            <person name="Anantharaman K."/>
            <person name="Brown C.T."/>
            <person name="Hug L.A."/>
            <person name="Sharon I."/>
            <person name="Castelle C.J."/>
            <person name="Probst A.J."/>
            <person name="Thomas B.C."/>
            <person name="Singh A."/>
            <person name="Wilkins M.J."/>
            <person name="Karaoz U."/>
            <person name="Brodie E.L."/>
            <person name="Williams K.H."/>
            <person name="Hubbard S.S."/>
            <person name="Banfield J.F."/>
        </authorList>
    </citation>
    <scope>NUCLEOTIDE SEQUENCE [LARGE SCALE GENOMIC DNA]</scope>
</reference>
<evidence type="ECO:0000256" key="10">
    <source>
        <dbReference type="ARBA" id="ARBA00023027"/>
    </source>
</evidence>
<dbReference type="InterPro" id="IPR010994">
    <property type="entry name" value="RuvA_2-like"/>
</dbReference>
<dbReference type="SUPFAM" id="SSF47781">
    <property type="entry name" value="RuvA domain 2-like"/>
    <property type="match status" value="1"/>
</dbReference>
<dbReference type="EC" id="6.5.1.2" evidence="2 14"/>
<feature type="binding site" evidence="14">
    <location>
        <position position="326"/>
    </location>
    <ligand>
        <name>NAD(+)</name>
        <dbReference type="ChEBI" id="CHEBI:57540"/>
    </ligand>
</feature>
<evidence type="ECO:0000256" key="3">
    <source>
        <dbReference type="ARBA" id="ARBA00013308"/>
    </source>
</evidence>
<proteinExistence type="inferred from homology"/>
<dbReference type="Gene3D" id="6.20.10.30">
    <property type="match status" value="1"/>
</dbReference>
<feature type="binding site" evidence="14">
    <location>
        <position position="137"/>
    </location>
    <ligand>
        <name>NAD(+)</name>
        <dbReference type="ChEBI" id="CHEBI:57540"/>
    </ligand>
</feature>
<keyword evidence="14" id="KW-0464">Manganese</keyword>
<evidence type="ECO:0000313" key="17">
    <source>
        <dbReference type="Proteomes" id="UP000176974"/>
    </source>
</evidence>
<feature type="active site" description="N6-AMP-lysine intermediate" evidence="14">
    <location>
        <position position="116"/>
    </location>
</feature>
<dbReference type="Gene3D" id="3.40.50.10190">
    <property type="entry name" value="BRCT domain"/>
    <property type="match status" value="1"/>
</dbReference>
<keyword evidence="8 14" id="KW-0862">Zinc</keyword>
<dbReference type="EMBL" id="MHMY01000009">
    <property type="protein sequence ID" value="OGZ35611.1"/>
    <property type="molecule type" value="Genomic_DNA"/>
</dbReference>
<dbReference type="PANTHER" id="PTHR23389">
    <property type="entry name" value="CHROMOSOME TRANSMISSION FIDELITY FACTOR 18"/>
    <property type="match status" value="1"/>
</dbReference>
<evidence type="ECO:0000256" key="6">
    <source>
        <dbReference type="ARBA" id="ARBA00022723"/>
    </source>
</evidence>
<dbReference type="FunFam" id="1.10.150.20:FF:000007">
    <property type="entry name" value="DNA ligase"/>
    <property type="match status" value="1"/>
</dbReference>
<name>A0A1G2FDI2_9BACT</name>
<dbReference type="Pfam" id="PF00533">
    <property type="entry name" value="BRCT"/>
    <property type="match status" value="1"/>
</dbReference>
<dbReference type="Pfam" id="PF01653">
    <property type="entry name" value="DNA_ligase_aden"/>
    <property type="match status" value="1"/>
</dbReference>
<evidence type="ECO:0000313" key="16">
    <source>
        <dbReference type="EMBL" id="OGZ35611.1"/>
    </source>
</evidence>
<dbReference type="GO" id="GO:0046872">
    <property type="term" value="F:metal ion binding"/>
    <property type="evidence" value="ECO:0007669"/>
    <property type="project" value="UniProtKB-KW"/>
</dbReference>
<dbReference type="Proteomes" id="UP000176974">
    <property type="component" value="Unassembled WGS sequence"/>
</dbReference>
<dbReference type="AlphaFoldDB" id="A0A1G2FDI2"/>